<keyword evidence="3" id="KW-1185">Reference proteome</keyword>
<proteinExistence type="predicted"/>
<dbReference type="InterPro" id="IPR010879">
    <property type="entry name" value="DUF1508"/>
</dbReference>
<dbReference type="EMBL" id="SMAD01000018">
    <property type="protein sequence ID" value="TCS84759.1"/>
    <property type="molecule type" value="Genomic_DNA"/>
</dbReference>
<dbReference type="Proteomes" id="UP000295807">
    <property type="component" value="Unassembled WGS sequence"/>
</dbReference>
<evidence type="ECO:0000313" key="3">
    <source>
        <dbReference type="Proteomes" id="UP000295807"/>
    </source>
</evidence>
<name>A0A4R3KM35_9SPHI</name>
<dbReference type="PANTHER" id="PTHR40606">
    <property type="match status" value="1"/>
</dbReference>
<evidence type="ECO:0000259" key="1">
    <source>
        <dbReference type="Pfam" id="PF07411"/>
    </source>
</evidence>
<dbReference type="Gene3D" id="3.30.160.160">
    <property type="entry name" value="YegP-like"/>
    <property type="match status" value="1"/>
</dbReference>
<feature type="domain" description="DUF1508" evidence="1">
    <location>
        <begin position="138"/>
        <end position="173"/>
    </location>
</feature>
<reference evidence="2 3" key="1">
    <citation type="submission" date="2019-03" db="EMBL/GenBank/DDBJ databases">
        <title>Genomic Encyclopedia of Type Strains, Phase IV (KMG-IV): sequencing the most valuable type-strain genomes for metagenomic binning, comparative biology and taxonomic classification.</title>
        <authorList>
            <person name="Goeker M."/>
        </authorList>
    </citation>
    <scope>NUCLEOTIDE SEQUENCE [LARGE SCALE GENOMIC DNA]</scope>
    <source>
        <strain evidence="2 3">DSM 21100</strain>
    </source>
</reference>
<evidence type="ECO:0000313" key="2">
    <source>
        <dbReference type="EMBL" id="TCS84759.1"/>
    </source>
</evidence>
<dbReference type="InterPro" id="IPR036913">
    <property type="entry name" value="YegP-like_sf"/>
</dbReference>
<dbReference type="InterPro" id="IPR051141">
    <property type="entry name" value="UPF0339_domain"/>
</dbReference>
<protein>
    <submittedName>
        <fullName evidence="2">Uncharacterized protein YegP (UPF0339 family)</fullName>
    </submittedName>
</protein>
<accession>A0A4R3KM35</accession>
<sequence>MSSGEFVGSVADTPDQPIERKVFHSRFELDQVALNAEEDSYQPLPVIRKVDPAMVQRNYEEVKKDVQNIVYTELQRMMNDPQLEGLVVRKEGQSFCRPLIPIRTIENRCFRLEFHRTLLFLIIANHKIMGKFTTKTAQNGQFYFNLKAGNGEIILTSEMYTTRSARDNGIESLERMHRRMNAMRKNGF</sequence>
<organism evidence="2 3">
    <name type="scientific">Anseongella ginsenosidimutans</name>
    <dbReference type="NCBI Taxonomy" id="496056"/>
    <lineage>
        <taxon>Bacteria</taxon>
        <taxon>Pseudomonadati</taxon>
        <taxon>Bacteroidota</taxon>
        <taxon>Sphingobacteriia</taxon>
        <taxon>Sphingobacteriales</taxon>
        <taxon>Sphingobacteriaceae</taxon>
        <taxon>Anseongella</taxon>
    </lineage>
</organism>
<dbReference type="SUPFAM" id="SSF160113">
    <property type="entry name" value="YegP-like"/>
    <property type="match status" value="1"/>
</dbReference>
<dbReference type="PANTHER" id="PTHR40606:SF1">
    <property type="entry name" value="UPF0339 PROTEIN YEGP"/>
    <property type="match status" value="1"/>
</dbReference>
<dbReference type="AlphaFoldDB" id="A0A4R3KM35"/>
<gene>
    <name evidence="2" type="ORF">EDD80_11828</name>
</gene>
<dbReference type="Pfam" id="PF07411">
    <property type="entry name" value="DUF1508"/>
    <property type="match status" value="1"/>
</dbReference>
<comment type="caution">
    <text evidence="2">The sequence shown here is derived from an EMBL/GenBank/DDBJ whole genome shotgun (WGS) entry which is preliminary data.</text>
</comment>